<accession>A0A2S2PX47</accession>
<evidence type="ECO:0000256" key="2">
    <source>
        <dbReference type="ARBA" id="ARBA00005163"/>
    </source>
</evidence>
<evidence type="ECO:0000256" key="7">
    <source>
        <dbReference type="ARBA" id="ARBA00023004"/>
    </source>
</evidence>
<keyword evidence="6 9" id="KW-1133">Transmembrane helix</keyword>
<dbReference type="PANTHER" id="PTHR10978:SF5">
    <property type="entry name" value="SUCCINATE DEHYDROGENASE CYTOCHROME B560 SUBUNIT, MITOCHONDRIAL"/>
    <property type="match status" value="1"/>
</dbReference>
<keyword evidence="8 9" id="KW-0472">Membrane</keyword>
<dbReference type="NCBIfam" id="TIGR02970">
    <property type="entry name" value="succ_dehyd_cytB"/>
    <property type="match status" value="1"/>
</dbReference>
<dbReference type="Proteomes" id="UP000694846">
    <property type="component" value="Unplaced"/>
</dbReference>
<dbReference type="InterPro" id="IPR018495">
    <property type="entry name" value="Succ_DH_cyt_bsu_CS"/>
</dbReference>
<comment type="pathway">
    <text evidence="2">Carbohydrate metabolism; tricarboxylic acid cycle.</text>
</comment>
<evidence type="ECO:0000256" key="9">
    <source>
        <dbReference type="SAM" id="Phobius"/>
    </source>
</evidence>
<dbReference type="InterPro" id="IPR000701">
    <property type="entry name" value="SuccDH_FuR_B_TM-su"/>
</dbReference>
<gene>
    <name evidence="10" type="primary">SDHC</name>
    <name evidence="12" type="synonym">LOC112679416</name>
    <name evidence="10" type="ORF">g.31166</name>
</gene>
<dbReference type="Pfam" id="PF01127">
    <property type="entry name" value="Sdh_cyt"/>
    <property type="match status" value="1"/>
</dbReference>
<keyword evidence="11" id="KW-1185">Reference proteome</keyword>
<dbReference type="GO" id="GO:0005739">
    <property type="term" value="C:mitochondrion"/>
    <property type="evidence" value="ECO:0007669"/>
    <property type="project" value="GOC"/>
</dbReference>
<reference evidence="10" key="1">
    <citation type="submission" date="2018-04" db="EMBL/GenBank/DDBJ databases">
        <title>Transcriptome assembly of Sipha flava.</title>
        <authorList>
            <person name="Scully E.D."/>
            <person name="Geib S.M."/>
            <person name="Palmer N.A."/>
            <person name="Koch K."/>
            <person name="Bradshaw J."/>
            <person name="Heng-Moss T."/>
            <person name="Sarath G."/>
        </authorList>
    </citation>
    <scope>NUCLEOTIDE SEQUENCE</scope>
</reference>
<feature type="transmembrane region" description="Helical" evidence="9">
    <location>
        <begin position="82"/>
        <end position="104"/>
    </location>
</feature>
<dbReference type="PROSITE" id="PS01001">
    <property type="entry name" value="SDH_CYT_2"/>
    <property type="match status" value="1"/>
</dbReference>
<reference evidence="12" key="2">
    <citation type="submission" date="2025-04" db="UniProtKB">
        <authorList>
            <consortium name="RefSeq"/>
        </authorList>
    </citation>
    <scope>IDENTIFICATION</scope>
    <source>
        <tissue evidence="12">Whole body</tissue>
    </source>
</reference>
<dbReference type="PANTHER" id="PTHR10978">
    <property type="entry name" value="SUCCINATE DEHYDROGENASE CYTOCHROME B560 SUBUNIT"/>
    <property type="match status" value="1"/>
</dbReference>
<evidence type="ECO:0000313" key="11">
    <source>
        <dbReference type="Proteomes" id="UP000694846"/>
    </source>
</evidence>
<dbReference type="CDD" id="cd03499">
    <property type="entry name" value="SQR_TypeC_SdhC"/>
    <property type="match status" value="1"/>
</dbReference>
<dbReference type="FunFam" id="1.20.1300.10:FF:000011">
    <property type="entry name" value="Succinate dehydrogenase cytochrome b560 subunit"/>
    <property type="match status" value="1"/>
</dbReference>
<dbReference type="GO" id="GO:0016020">
    <property type="term" value="C:membrane"/>
    <property type="evidence" value="ECO:0007669"/>
    <property type="project" value="UniProtKB-SubCell"/>
</dbReference>
<evidence type="ECO:0000313" key="12">
    <source>
        <dbReference type="RefSeq" id="XP_025404996.1"/>
    </source>
</evidence>
<feature type="transmembrane region" description="Helical" evidence="9">
    <location>
        <begin position="110"/>
        <end position="132"/>
    </location>
</feature>
<keyword evidence="7" id="KW-0408">Iron</keyword>
<dbReference type="GO" id="GO:0009055">
    <property type="term" value="F:electron transfer activity"/>
    <property type="evidence" value="ECO:0007669"/>
    <property type="project" value="InterPro"/>
</dbReference>
<evidence type="ECO:0000256" key="6">
    <source>
        <dbReference type="ARBA" id="ARBA00022989"/>
    </source>
</evidence>
<keyword evidence="5" id="KW-0479">Metal-binding</keyword>
<sequence length="175" mass="19469">MALYLRSIQGLYIARQTMSFKTPIIHRMITMQVKSAQEVEYKVGETHDEKNFRLHRPMSPHLTIYKPQLTSILSITHRGTGVALSSITAGLGALFIFTDVSTFVEFVHSLQLPSAAIMSAKALVAYPFFYHLCNGIRHLIWDAGKCLTIKQVYSTGYGVIAGSIILTIISLAYST</sequence>
<organism evidence="10">
    <name type="scientific">Sipha flava</name>
    <name type="common">yellow sugarcane aphid</name>
    <dbReference type="NCBI Taxonomy" id="143950"/>
    <lineage>
        <taxon>Eukaryota</taxon>
        <taxon>Metazoa</taxon>
        <taxon>Ecdysozoa</taxon>
        <taxon>Arthropoda</taxon>
        <taxon>Hexapoda</taxon>
        <taxon>Insecta</taxon>
        <taxon>Pterygota</taxon>
        <taxon>Neoptera</taxon>
        <taxon>Paraneoptera</taxon>
        <taxon>Hemiptera</taxon>
        <taxon>Sternorrhyncha</taxon>
        <taxon>Aphidomorpha</taxon>
        <taxon>Aphidoidea</taxon>
        <taxon>Aphididae</taxon>
        <taxon>Sipha</taxon>
    </lineage>
</organism>
<protein>
    <submittedName>
        <fullName evidence="10">Succinate dehydrogenase cytochrome b560 subunit</fullName>
    </submittedName>
    <submittedName>
        <fullName evidence="12">Uncharacterized protein LOC112679416</fullName>
    </submittedName>
</protein>
<dbReference type="EMBL" id="GGMS01000922">
    <property type="protein sequence ID" value="MBY70125.1"/>
    <property type="molecule type" value="Transcribed_RNA"/>
</dbReference>
<dbReference type="SUPFAM" id="SSF81343">
    <property type="entry name" value="Fumarate reductase respiratory complex transmembrane subunits"/>
    <property type="match status" value="1"/>
</dbReference>
<evidence type="ECO:0000256" key="8">
    <source>
        <dbReference type="ARBA" id="ARBA00023136"/>
    </source>
</evidence>
<dbReference type="PROSITE" id="PS01000">
    <property type="entry name" value="SDH_CYT_1"/>
    <property type="match status" value="1"/>
</dbReference>
<comment type="subcellular location">
    <subcellularLocation>
        <location evidence="1">Membrane</location>
        <topology evidence="1">Multi-pass membrane protein</topology>
    </subcellularLocation>
</comment>
<evidence type="ECO:0000256" key="1">
    <source>
        <dbReference type="ARBA" id="ARBA00004141"/>
    </source>
</evidence>
<evidence type="ECO:0000256" key="5">
    <source>
        <dbReference type="ARBA" id="ARBA00022723"/>
    </source>
</evidence>
<evidence type="ECO:0000256" key="4">
    <source>
        <dbReference type="ARBA" id="ARBA00022692"/>
    </source>
</evidence>
<dbReference type="GO" id="GO:0046872">
    <property type="term" value="F:metal ion binding"/>
    <property type="evidence" value="ECO:0007669"/>
    <property type="project" value="UniProtKB-KW"/>
</dbReference>
<keyword evidence="4 9" id="KW-0812">Transmembrane</keyword>
<feature type="transmembrane region" description="Helical" evidence="9">
    <location>
        <begin position="152"/>
        <end position="173"/>
    </location>
</feature>
<dbReference type="GO" id="GO:0006121">
    <property type="term" value="P:mitochondrial electron transport, succinate to ubiquinone"/>
    <property type="evidence" value="ECO:0007669"/>
    <property type="project" value="UniProtKB-ARBA"/>
</dbReference>
<dbReference type="OrthoDB" id="588261at2759"/>
<keyword evidence="3" id="KW-0349">Heme</keyword>
<name>A0A2S2PX47_9HEMI</name>
<dbReference type="InterPro" id="IPR014314">
    <property type="entry name" value="Succ_DH_cytb556"/>
</dbReference>
<evidence type="ECO:0000313" key="10">
    <source>
        <dbReference type="EMBL" id="MBY70125.1"/>
    </source>
</evidence>
<dbReference type="GO" id="GO:0006099">
    <property type="term" value="P:tricarboxylic acid cycle"/>
    <property type="evidence" value="ECO:0007669"/>
    <property type="project" value="InterPro"/>
</dbReference>
<dbReference type="InterPro" id="IPR034804">
    <property type="entry name" value="SQR/QFR_C/D"/>
</dbReference>
<dbReference type="AlphaFoldDB" id="A0A2S2PX47"/>
<evidence type="ECO:0000256" key="3">
    <source>
        <dbReference type="ARBA" id="ARBA00022617"/>
    </source>
</evidence>
<dbReference type="RefSeq" id="XP_025404996.1">
    <property type="nucleotide sequence ID" value="XM_025549211.1"/>
</dbReference>
<dbReference type="Gene3D" id="1.20.1300.10">
    <property type="entry name" value="Fumarate reductase/succinate dehydrogenase, transmembrane subunit"/>
    <property type="match status" value="1"/>
</dbReference>
<proteinExistence type="predicted"/>